<accession>A0A0E0PE85</accession>
<dbReference type="HOGENOM" id="CLU_1356608_0_0_1"/>
<feature type="compositionally biased region" description="Low complexity" evidence="1">
    <location>
        <begin position="100"/>
        <end position="109"/>
    </location>
</feature>
<dbReference type="AlphaFoldDB" id="A0A0E0PE85"/>
<keyword evidence="3" id="KW-1185">Reference proteome</keyword>
<evidence type="ECO:0000313" key="2">
    <source>
        <dbReference type="EnsemblPlants" id="ORUFI04G27340.1"/>
    </source>
</evidence>
<reference evidence="2" key="2">
    <citation type="submission" date="2015-06" db="UniProtKB">
        <authorList>
            <consortium name="EnsemblPlants"/>
        </authorList>
    </citation>
    <scope>IDENTIFICATION</scope>
</reference>
<dbReference type="Proteomes" id="UP000008022">
    <property type="component" value="Unassembled WGS sequence"/>
</dbReference>
<dbReference type="Gramene" id="ORUFI04G27340.1">
    <property type="protein sequence ID" value="ORUFI04G27340.1"/>
    <property type="gene ID" value="ORUFI04G27340"/>
</dbReference>
<proteinExistence type="predicted"/>
<protein>
    <submittedName>
        <fullName evidence="2">Uncharacterized protein</fullName>
    </submittedName>
</protein>
<feature type="region of interest" description="Disordered" evidence="1">
    <location>
        <begin position="58"/>
        <end position="128"/>
    </location>
</feature>
<reference evidence="3" key="1">
    <citation type="submission" date="2013-06" db="EMBL/GenBank/DDBJ databases">
        <authorList>
            <person name="Zhao Q."/>
        </authorList>
    </citation>
    <scope>NUCLEOTIDE SEQUENCE</scope>
    <source>
        <strain evidence="3">cv. W1943</strain>
    </source>
</reference>
<organism evidence="2 3">
    <name type="scientific">Oryza rufipogon</name>
    <name type="common">Brownbeard rice</name>
    <name type="synonym">Asian wild rice</name>
    <dbReference type="NCBI Taxonomy" id="4529"/>
    <lineage>
        <taxon>Eukaryota</taxon>
        <taxon>Viridiplantae</taxon>
        <taxon>Streptophyta</taxon>
        <taxon>Embryophyta</taxon>
        <taxon>Tracheophyta</taxon>
        <taxon>Spermatophyta</taxon>
        <taxon>Magnoliopsida</taxon>
        <taxon>Liliopsida</taxon>
        <taxon>Poales</taxon>
        <taxon>Poaceae</taxon>
        <taxon>BOP clade</taxon>
        <taxon>Oryzoideae</taxon>
        <taxon>Oryzeae</taxon>
        <taxon>Oryzinae</taxon>
        <taxon>Oryza</taxon>
    </lineage>
</organism>
<sequence length="202" mass="22119">MATDAATTPLQGPSCYQAIPFGRPAAEAWYEARSMSECLAGEMGQVLALVYPSLRIDKTTSRRKPGSEPASPGRDLPRHRPPARIQAAMRQRCERDPAEASEGQAGASEHLVQQPALSGSRAHGEGEPQTTVVELVQHVIRVVQQVFQMEKRPSHRLILIADLHPLGGLEHHGDVPHLRHELLDIVVKINSPQPGAQLVREQ</sequence>
<evidence type="ECO:0000256" key="1">
    <source>
        <dbReference type="SAM" id="MobiDB-lite"/>
    </source>
</evidence>
<name>A0A0E0PE85_ORYRU</name>
<dbReference type="EnsemblPlants" id="ORUFI04G27340.1">
    <property type="protein sequence ID" value="ORUFI04G27340.1"/>
    <property type="gene ID" value="ORUFI04G27340"/>
</dbReference>
<evidence type="ECO:0000313" key="3">
    <source>
        <dbReference type="Proteomes" id="UP000008022"/>
    </source>
</evidence>